<keyword evidence="8" id="KW-0119">Carbohydrate metabolism</keyword>
<keyword evidence="10" id="KW-1185">Reference proteome</keyword>
<dbReference type="GO" id="GO:0008675">
    <property type="term" value="F:2-dehydro-3-deoxy-phosphogluconate aldolase activity"/>
    <property type="evidence" value="ECO:0007669"/>
    <property type="project" value="UniProtKB-EC"/>
</dbReference>
<dbReference type="NCBIfam" id="NF004325">
    <property type="entry name" value="PRK05718.1"/>
    <property type="match status" value="1"/>
</dbReference>
<evidence type="ECO:0000256" key="6">
    <source>
        <dbReference type="ARBA" id="ARBA00023239"/>
    </source>
</evidence>
<evidence type="ECO:0000313" key="9">
    <source>
        <dbReference type="EMBL" id="TQV67754.1"/>
    </source>
</evidence>
<dbReference type="InterPro" id="IPR031337">
    <property type="entry name" value="KDPG/KHG_AS_1"/>
</dbReference>
<dbReference type="InterPro" id="IPR013785">
    <property type="entry name" value="Aldolase_TIM"/>
</dbReference>
<evidence type="ECO:0000256" key="4">
    <source>
        <dbReference type="ARBA" id="ARBA00011233"/>
    </source>
</evidence>
<evidence type="ECO:0000313" key="10">
    <source>
        <dbReference type="Proteomes" id="UP000319732"/>
    </source>
</evidence>
<dbReference type="EMBL" id="VHSG01000033">
    <property type="protein sequence ID" value="TQV67754.1"/>
    <property type="molecule type" value="Genomic_DNA"/>
</dbReference>
<evidence type="ECO:0000256" key="3">
    <source>
        <dbReference type="ARBA" id="ARBA00006906"/>
    </source>
</evidence>
<keyword evidence="7" id="KW-0704">Schiff base</keyword>
<sequence length="209" mass="21751">MNQNIQQIMAMAPVIPVMVIDNPDHAVPLARALVEGGLPVLEITLRTPAALAAIEQIRAALPEAVVGAGTVITPADMDKASDAGAAFIVSPGATTRLIDAAVERGVNFLPGVSSPSEAMVLLEKGFSRLKFFPAQAAGGIPMLKSIYGPLAQLTFCPTGGINLANAEQYLALPNVACVGGSWMAAPELVQQENWQEIKSRAQAASQLAQ</sequence>
<proteinExistence type="inferred from homology"/>
<dbReference type="AlphaFoldDB" id="A0A545SS10"/>
<comment type="pathway">
    <text evidence="2">Carbohydrate acid metabolism; 2-dehydro-3-deoxy-D-gluconate degradation; D-glyceraldehyde 3-phosphate and pyruvate from 2-dehydro-3-deoxy-D-gluconate: step 2/2.</text>
</comment>
<name>A0A545SS10_9GAMM</name>
<dbReference type="CDD" id="cd00452">
    <property type="entry name" value="KDPG_aldolase"/>
    <property type="match status" value="1"/>
</dbReference>
<protein>
    <recommendedName>
        <fullName evidence="5">2-dehydro-3-deoxy-phosphogluconate aldolase</fullName>
        <ecNumber evidence="5">4.1.2.14</ecNumber>
    </recommendedName>
</protein>
<evidence type="ECO:0000256" key="1">
    <source>
        <dbReference type="ARBA" id="ARBA00000654"/>
    </source>
</evidence>
<dbReference type="SUPFAM" id="SSF51569">
    <property type="entry name" value="Aldolase"/>
    <property type="match status" value="1"/>
</dbReference>
<comment type="catalytic activity">
    <reaction evidence="1">
        <text>2-dehydro-3-deoxy-6-phospho-D-gluconate = D-glyceraldehyde 3-phosphate + pyruvate</text>
        <dbReference type="Rhea" id="RHEA:17089"/>
        <dbReference type="ChEBI" id="CHEBI:15361"/>
        <dbReference type="ChEBI" id="CHEBI:57569"/>
        <dbReference type="ChEBI" id="CHEBI:59776"/>
        <dbReference type="EC" id="4.1.2.14"/>
    </reaction>
</comment>
<dbReference type="EC" id="4.1.2.14" evidence="5"/>
<dbReference type="Gene3D" id="3.20.20.70">
    <property type="entry name" value="Aldolase class I"/>
    <property type="match status" value="1"/>
</dbReference>
<dbReference type="InterPro" id="IPR000887">
    <property type="entry name" value="Aldlse_KDPG_KHG"/>
</dbReference>
<keyword evidence="6" id="KW-0456">Lyase</keyword>
<dbReference type="NCBIfam" id="TIGR01182">
    <property type="entry name" value="eda"/>
    <property type="match status" value="1"/>
</dbReference>
<dbReference type="InterPro" id="IPR031338">
    <property type="entry name" value="KDPG/KHG_AS_2"/>
</dbReference>
<evidence type="ECO:0000256" key="5">
    <source>
        <dbReference type="ARBA" id="ARBA00013063"/>
    </source>
</evidence>
<evidence type="ECO:0000256" key="2">
    <source>
        <dbReference type="ARBA" id="ARBA00004736"/>
    </source>
</evidence>
<dbReference type="PROSITE" id="PS00159">
    <property type="entry name" value="ALDOLASE_KDPG_KHG_1"/>
    <property type="match status" value="1"/>
</dbReference>
<dbReference type="PROSITE" id="PS00160">
    <property type="entry name" value="ALDOLASE_KDPG_KHG_2"/>
    <property type="match status" value="1"/>
</dbReference>
<dbReference type="RefSeq" id="WP_142929651.1">
    <property type="nucleotide sequence ID" value="NZ_ML660109.1"/>
</dbReference>
<evidence type="ECO:0000256" key="7">
    <source>
        <dbReference type="ARBA" id="ARBA00023270"/>
    </source>
</evidence>
<comment type="subunit">
    <text evidence="4">Homotrimer.</text>
</comment>
<evidence type="ECO:0000256" key="8">
    <source>
        <dbReference type="ARBA" id="ARBA00023277"/>
    </source>
</evidence>
<dbReference type="PANTHER" id="PTHR30246:SF1">
    <property type="entry name" value="2-DEHYDRO-3-DEOXY-6-PHOSPHOGALACTONATE ALDOLASE-RELATED"/>
    <property type="match status" value="1"/>
</dbReference>
<gene>
    <name evidence="9" type="ORF">FKG94_24805</name>
</gene>
<dbReference type="Pfam" id="PF01081">
    <property type="entry name" value="Aldolase"/>
    <property type="match status" value="1"/>
</dbReference>
<dbReference type="OrthoDB" id="9805177at2"/>
<accession>A0A545SS10</accession>
<dbReference type="Proteomes" id="UP000319732">
    <property type="component" value="Unassembled WGS sequence"/>
</dbReference>
<comment type="similarity">
    <text evidence="3">Belongs to the KHG/KDPG aldolase family.</text>
</comment>
<organism evidence="9 10">
    <name type="scientific">Exilibacterium tricleocarpae</name>
    <dbReference type="NCBI Taxonomy" id="2591008"/>
    <lineage>
        <taxon>Bacteria</taxon>
        <taxon>Pseudomonadati</taxon>
        <taxon>Pseudomonadota</taxon>
        <taxon>Gammaproteobacteria</taxon>
        <taxon>Cellvibrionales</taxon>
        <taxon>Cellvibrionaceae</taxon>
        <taxon>Exilibacterium</taxon>
    </lineage>
</organism>
<reference evidence="9 10" key="1">
    <citation type="submission" date="2019-06" db="EMBL/GenBank/DDBJ databases">
        <title>Whole genome sequence for Cellvibrionaceae sp. R142.</title>
        <authorList>
            <person name="Wang G."/>
        </authorList>
    </citation>
    <scope>NUCLEOTIDE SEQUENCE [LARGE SCALE GENOMIC DNA]</scope>
    <source>
        <strain evidence="9 10">R142</strain>
    </source>
</reference>
<dbReference type="PANTHER" id="PTHR30246">
    <property type="entry name" value="2-KETO-3-DEOXY-6-PHOSPHOGLUCONATE ALDOLASE"/>
    <property type="match status" value="1"/>
</dbReference>
<comment type="caution">
    <text evidence="9">The sequence shown here is derived from an EMBL/GenBank/DDBJ whole genome shotgun (WGS) entry which is preliminary data.</text>
</comment>